<feature type="compositionally biased region" description="Gly residues" evidence="1">
    <location>
        <begin position="96"/>
        <end position="107"/>
    </location>
</feature>
<keyword evidence="2" id="KW-1133">Transmembrane helix</keyword>
<feature type="region of interest" description="Disordered" evidence="1">
    <location>
        <begin position="146"/>
        <end position="180"/>
    </location>
</feature>
<dbReference type="STRING" id="71139.A0A059B915"/>
<dbReference type="OMA" id="TIDMENH"/>
<dbReference type="Gramene" id="KCW62509">
    <property type="protein sequence ID" value="KCW62509"/>
    <property type="gene ID" value="EUGRSUZ_H05149"/>
</dbReference>
<proteinExistence type="predicted"/>
<organism evidence="3">
    <name type="scientific">Eucalyptus grandis</name>
    <name type="common">Flooded gum</name>
    <dbReference type="NCBI Taxonomy" id="71139"/>
    <lineage>
        <taxon>Eukaryota</taxon>
        <taxon>Viridiplantae</taxon>
        <taxon>Streptophyta</taxon>
        <taxon>Embryophyta</taxon>
        <taxon>Tracheophyta</taxon>
        <taxon>Spermatophyta</taxon>
        <taxon>Magnoliopsida</taxon>
        <taxon>eudicotyledons</taxon>
        <taxon>Gunneridae</taxon>
        <taxon>Pentapetalae</taxon>
        <taxon>rosids</taxon>
        <taxon>malvids</taxon>
        <taxon>Myrtales</taxon>
        <taxon>Myrtaceae</taxon>
        <taxon>Myrtoideae</taxon>
        <taxon>Eucalypteae</taxon>
        <taxon>Eucalyptus</taxon>
    </lineage>
</organism>
<dbReference type="AlphaFoldDB" id="A0A059B915"/>
<keyword evidence="2" id="KW-0472">Membrane</keyword>
<feature type="transmembrane region" description="Helical" evidence="2">
    <location>
        <begin position="45"/>
        <end position="63"/>
    </location>
</feature>
<name>A0A059B915_EUCGR</name>
<accession>A0A059B915</accession>
<dbReference type="InParanoid" id="A0A059B915"/>
<reference evidence="3" key="1">
    <citation type="submission" date="2013-07" db="EMBL/GenBank/DDBJ databases">
        <title>The genome of Eucalyptus grandis.</title>
        <authorList>
            <person name="Schmutz J."/>
            <person name="Hayes R."/>
            <person name="Myburg A."/>
            <person name="Tuskan G."/>
            <person name="Grattapaglia D."/>
            <person name="Rokhsar D.S."/>
        </authorList>
    </citation>
    <scope>NUCLEOTIDE SEQUENCE</scope>
    <source>
        <tissue evidence="3">Leaf extractions</tissue>
    </source>
</reference>
<dbReference type="EMBL" id="KK198760">
    <property type="protein sequence ID" value="KCW62509.1"/>
    <property type="molecule type" value="Genomic_DNA"/>
</dbReference>
<evidence type="ECO:0000313" key="3">
    <source>
        <dbReference type="EMBL" id="KCW62509.1"/>
    </source>
</evidence>
<protein>
    <submittedName>
        <fullName evidence="3">Uncharacterized protein</fullName>
    </submittedName>
</protein>
<dbReference type="PANTHER" id="PTHR34964">
    <property type="entry name" value="MEMBRANE LIPOPROTEIN-RELATED"/>
    <property type="match status" value="1"/>
</dbReference>
<feature type="region of interest" description="Disordered" evidence="1">
    <location>
        <begin position="88"/>
        <end position="107"/>
    </location>
</feature>
<dbReference type="PANTHER" id="PTHR34964:SF1">
    <property type="entry name" value="MEMBRANE LIPOPROTEIN"/>
    <property type="match status" value="1"/>
</dbReference>
<feature type="transmembrane region" description="Helical" evidence="2">
    <location>
        <begin position="12"/>
        <end position="33"/>
    </location>
</feature>
<evidence type="ECO:0000256" key="2">
    <source>
        <dbReference type="SAM" id="Phobius"/>
    </source>
</evidence>
<evidence type="ECO:0000256" key="1">
    <source>
        <dbReference type="SAM" id="MobiDB-lite"/>
    </source>
</evidence>
<gene>
    <name evidence="3" type="ORF">EUGRSUZ_H05149</name>
</gene>
<sequence>MAGGDPRAGRAFIWLVASFILLCLAIGGGFLVRYMSLPESTSSSWLLYAGMILVCFPWFFWLLTCSYRCISRTCGFRFVCGGGDDAGGTSSHRMGGRGGGGGGFGGSMTGKNNAASGSVKKNGSNVDSPGNGGRQVHFGAAVVANENDHNDQNGNSFHDVSIKSHESEMPLASSMASGGG</sequence>
<dbReference type="eggNOG" id="ENOG502S90I">
    <property type="taxonomic scope" value="Eukaryota"/>
</dbReference>
<keyword evidence="2" id="KW-0812">Transmembrane</keyword>